<evidence type="ECO:0000313" key="2">
    <source>
        <dbReference type="EMBL" id="KJF60551.1"/>
    </source>
</evidence>
<evidence type="ECO:0000256" key="1">
    <source>
        <dbReference type="SAM" id="MobiDB-lite"/>
    </source>
</evidence>
<dbReference type="KEGG" id="cim:CIMG_11729"/>
<feature type="region of interest" description="Disordered" evidence="1">
    <location>
        <begin position="77"/>
        <end position="100"/>
    </location>
</feature>
<dbReference type="EMBL" id="GG704912">
    <property type="protein sequence ID" value="KJF60551.1"/>
    <property type="molecule type" value="Genomic_DNA"/>
</dbReference>
<dbReference type="Proteomes" id="UP000001261">
    <property type="component" value="Unassembled WGS sequence"/>
</dbReference>
<dbReference type="AlphaFoldDB" id="A0A0D8JUB6"/>
<protein>
    <submittedName>
        <fullName evidence="2">Uncharacterized protein</fullName>
    </submittedName>
</protein>
<accession>A0A0D8JUB6</accession>
<gene>
    <name evidence="2" type="ORF">CIMG_11729</name>
</gene>
<feature type="compositionally biased region" description="Basic residues" evidence="1">
    <location>
        <begin position="89"/>
        <end position="100"/>
    </location>
</feature>
<proteinExistence type="predicted"/>
<dbReference type="InParanoid" id="A0A0D8JUB6"/>
<dbReference type="VEuPathDB" id="FungiDB:CIMG_11729"/>
<dbReference type="RefSeq" id="XP_012214084.1">
    <property type="nucleotide sequence ID" value="XM_012358661.1"/>
</dbReference>
<reference evidence="3" key="1">
    <citation type="journal article" date="2009" name="Genome Res.">
        <title>Comparative genomic analyses of the human fungal pathogens Coccidioides and their relatives.</title>
        <authorList>
            <person name="Sharpton T.J."/>
            <person name="Stajich J.E."/>
            <person name="Rounsley S.D."/>
            <person name="Gardner M.J."/>
            <person name="Wortman J.R."/>
            <person name="Jordar V.S."/>
            <person name="Maiti R."/>
            <person name="Kodira C.D."/>
            <person name="Neafsey D.E."/>
            <person name="Zeng Q."/>
            <person name="Hung C.-Y."/>
            <person name="McMahan C."/>
            <person name="Muszewska A."/>
            <person name="Grynberg M."/>
            <person name="Mandel M.A."/>
            <person name="Kellner E.M."/>
            <person name="Barker B.M."/>
            <person name="Galgiani J.N."/>
            <person name="Orbach M.J."/>
            <person name="Kirkland T.N."/>
            <person name="Cole G.T."/>
            <person name="Henn M.R."/>
            <person name="Birren B.W."/>
            <person name="Taylor J.W."/>
        </authorList>
    </citation>
    <scope>NUCLEOTIDE SEQUENCE [LARGE SCALE GENOMIC DNA]</scope>
    <source>
        <strain evidence="3">RS</strain>
    </source>
</reference>
<keyword evidence="3" id="KW-1185">Reference proteome</keyword>
<dbReference type="GeneID" id="24163846"/>
<sequence>MCVWTQKTRLPSAVCAPMIWKDSTPAMLINQIWQISTACFVAQRDSKRCPGDSRPFSPKGHAECFFVSGCCSSEDLPSNWDDGDSARSNHSRRAGRRRTRKTMLKEVASLCM</sequence>
<name>A0A0D8JUB6_COCIM</name>
<evidence type="ECO:0000313" key="3">
    <source>
        <dbReference type="Proteomes" id="UP000001261"/>
    </source>
</evidence>
<reference evidence="3" key="2">
    <citation type="journal article" date="2010" name="Genome Res.">
        <title>Population genomic sequencing of Coccidioides fungi reveals recent hybridization and transposon control.</title>
        <authorList>
            <person name="Neafsey D.E."/>
            <person name="Barker B.M."/>
            <person name="Sharpton T.J."/>
            <person name="Stajich J.E."/>
            <person name="Park D.J."/>
            <person name="Whiston E."/>
            <person name="Hung C.-Y."/>
            <person name="McMahan C."/>
            <person name="White J."/>
            <person name="Sykes S."/>
            <person name="Heiman D."/>
            <person name="Young S."/>
            <person name="Zeng Q."/>
            <person name="Abouelleil A."/>
            <person name="Aftuck L."/>
            <person name="Bessette D."/>
            <person name="Brown A."/>
            <person name="FitzGerald M."/>
            <person name="Lui A."/>
            <person name="Macdonald J.P."/>
            <person name="Priest M."/>
            <person name="Orbach M.J."/>
            <person name="Galgiani J.N."/>
            <person name="Kirkland T.N."/>
            <person name="Cole G.T."/>
            <person name="Birren B.W."/>
            <person name="Henn M.R."/>
            <person name="Taylor J.W."/>
            <person name="Rounsley S.D."/>
        </authorList>
    </citation>
    <scope>GENOME REANNOTATION</scope>
    <source>
        <strain evidence="3">RS</strain>
    </source>
</reference>
<organism evidence="2 3">
    <name type="scientific">Coccidioides immitis (strain RS)</name>
    <name type="common">Valley fever fungus</name>
    <dbReference type="NCBI Taxonomy" id="246410"/>
    <lineage>
        <taxon>Eukaryota</taxon>
        <taxon>Fungi</taxon>
        <taxon>Dikarya</taxon>
        <taxon>Ascomycota</taxon>
        <taxon>Pezizomycotina</taxon>
        <taxon>Eurotiomycetes</taxon>
        <taxon>Eurotiomycetidae</taxon>
        <taxon>Onygenales</taxon>
        <taxon>Onygenaceae</taxon>
        <taxon>Coccidioides</taxon>
    </lineage>
</organism>